<keyword evidence="1" id="KW-0812">Transmembrane</keyword>
<gene>
    <name evidence="2" type="ORF">HNR36_002214</name>
</gene>
<name>A0A840PYU7_URETH</name>
<dbReference type="EMBL" id="JACHGZ010000029">
    <property type="protein sequence ID" value="MBB5149822.1"/>
    <property type="molecule type" value="Genomic_DNA"/>
</dbReference>
<keyword evidence="3" id="KW-1185">Reference proteome</keyword>
<dbReference type="AlphaFoldDB" id="A0A840PYU7"/>
<comment type="caution">
    <text evidence="2">The sequence shown here is derived from an EMBL/GenBank/DDBJ whole genome shotgun (WGS) entry which is preliminary data.</text>
</comment>
<organism evidence="2 3">
    <name type="scientific">Ureibacillus thermosphaericus</name>
    <dbReference type="NCBI Taxonomy" id="51173"/>
    <lineage>
        <taxon>Bacteria</taxon>
        <taxon>Bacillati</taxon>
        <taxon>Bacillota</taxon>
        <taxon>Bacilli</taxon>
        <taxon>Bacillales</taxon>
        <taxon>Caryophanaceae</taxon>
        <taxon>Ureibacillus</taxon>
    </lineage>
</organism>
<sequence length="30" mass="3332">MKDMKLSFEDCLFGIIGSGIAVSVLYFFIS</sequence>
<keyword evidence="1" id="KW-0472">Membrane</keyword>
<accession>A0A840PYU7</accession>
<feature type="transmembrane region" description="Helical" evidence="1">
    <location>
        <begin position="12"/>
        <end position="29"/>
    </location>
</feature>
<reference evidence="2 3" key="1">
    <citation type="submission" date="2020-08" db="EMBL/GenBank/DDBJ databases">
        <title>Genomic Encyclopedia of Type Strains, Phase IV (KMG-IV): sequencing the most valuable type-strain genomes for metagenomic binning, comparative biology and taxonomic classification.</title>
        <authorList>
            <person name="Goeker M."/>
        </authorList>
    </citation>
    <scope>NUCLEOTIDE SEQUENCE [LARGE SCALE GENOMIC DNA]</scope>
    <source>
        <strain evidence="2 3">DSM 10633</strain>
    </source>
</reference>
<keyword evidence="1" id="KW-1133">Transmembrane helix</keyword>
<evidence type="ECO:0000313" key="2">
    <source>
        <dbReference type="EMBL" id="MBB5149822.1"/>
    </source>
</evidence>
<evidence type="ECO:0000313" key="3">
    <source>
        <dbReference type="Proteomes" id="UP000557217"/>
    </source>
</evidence>
<dbReference type="Proteomes" id="UP000557217">
    <property type="component" value="Unassembled WGS sequence"/>
</dbReference>
<protein>
    <submittedName>
        <fullName evidence="2">Uncharacterized protein</fullName>
    </submittedName>
</protein>
<proteinExistence type="predicted"/>
<evidence type="ECO:0000256" key="1">
    <source>
        <dbReference type="SAM" id="Phobius"/>
    </source>
</evidence>